<evidence type="ECO:0000313" key="2">
    <source>
        <dbReference type="Proteomes" id="UP001489719"/>
    </source>
</evidence>
<name>A0ACC3TM80_9ASCO</name>
<dbReference type="EMBL" id="MU970080">
    <property type="protein sequence ID" value="KAK9322249.1"/>
    <property type="molecule type" value="Genomic_DNA"/>
</dbReference>
<reference evidence="2" key="1">
    <citation type="journal article" date="2024" name="Front. Bioeng. Biotechnol.">
        <title>Genome-scale model development and genomic sequencing of the oleaginous clade Lipomyces.</title>
        <authorList>
            <person name="Czajka J.J."/>
            <person name="Han Y."/>
            <person name="Kim J."/>
            <person name="Mondo S.J."/>
            <person name="Hofstad B.A."/>
            <person name="Robles A."/>
            <person name="Haridas S."/>
            <person name="Riley R."/>
            <person name="LaButti K."/>
            <person name="Pangilinan J."/>
            <person name="Andreopoulos W."/>
            <person name="Lipzen A."/>
            <person name="Yan J."/>
            <person name="Wang M."/>
            <person name="Ng V."/>
            <person name="Grigoriev I.V."/>
            <person name="Spatafora J.W."/>
            <person name="Magnuson J.K."/>
            <person name="Baker S.E."/>
            <person name="Pomraning K.R."/>
        </authorList>
    </citation>
    <scope>NUCLEOTIDE SEQUENCE [LARGE SCALE GENOMIC DNA]</scope>
    <source>
        <strain evidence="2">CBS 10300</strain>
    </source>
</reference>
<gene>
    <name evidence="1" type="ORF">V1517DRAFT_323853</name>
</gene>
<accession>A0ACC3TM80</accession>
<dbReference type="Proteomes" id="UP001489719">
    <property type="component" value="Unassembled WGS sequence"/>
</dbReference>
<organism evidence="1 2">
    <name type="scientific">Lipomyces orientalis</name>
    <dbReference type="NCBI Taxonomy" id="1233043"/>
    <lineage>
        <taxon>Eukaryota</taxon>
        <taxon>Fungi</taxon>
        <taxon>Dikarya</taxon>
        <taxon>Ascomycota</taxon>
        <taxon>Saccharomycotina</taxon>
        <taxon>Lipomycetes</taxon>
        <taxon>Lipomycetales</taxon>
        <taxon>Lipomycetaceae</taxon>
        <taxon>Lipomyces</taxon>
    </lineage>
</organism>
<keyword evidence="2" id="KW-1185">Reference proteome</keyword>
<sequence length="771" mass="86261">MSVTRQLMPGPVPTPLQQPDMPQLQPVSDVPSQIATTPAPKRSCLACRKRHLRCEPLPRNQSGACVWCYEHGIDCYDSEHETKPRGGTIRAPNDGSIMLDGSTSAYGGFQLSNLSFISQDDPDTPDLLHLRQDMQNKSTTTEADEDLDTELKLDKTVERHLNELYYTRVHPYIPIVPRAYLDTIEPSQVLLSAMYGVACRLPEAIVSSRDFRHIKRVLQNQLASLFIQYEPSIQACQALTLIHLTLELQCKGIDEVEAWPLRLAHAIRMALELKLHRQKSYANDIPLLQEVKRRTFWALFTKDKWTFTGKGYPLMIYSSDVSIPLPDATDLDNPTGPPHEFFVELINQARVLERIIPVCYRADRFQSVTAAQFRAVESEIAELGHHIENPQLSCVTRSHLTINFVAIKLLFYSPFFRPSFPSEANLFSTFIPSLNALRLALAHGAVSAILQHATVDLLFSGPSIWSILFYTNLRCFLVALSIKYDYVDTYSQELRDDANKAIDRVENLAKVMCQDKKWCFMAMSGNLVLWSKRIAEVKMADAALKSKVKYQPVPHQQQQQAPMHQMRYSEYVYSPVQQFVPVENGVPYQMQPRYSPTASNASSSTTMQYAQQVHPQGQHSVAAHLAAEAQAQALRSQPLQEPNTLPHNTKRSRTYSEQQQLNTAFNISFNQPGIPASLPQPTAVSLTFPSVGPASHISTSPPTENGDPWAGLIVQNQEWEELGDGWDLGSGFTTVVNNCTAGAGNGELAVRSGEKLEFGGGSWEGMFIGFA</sequence>
<evidence type="ECO:0000313" key="1">
    <source>
        <dbReference type="EMBL" id="KAK9322249.1"/>
    </source>
</evidence>
<comment type="caution">
    <text evidence="1">The sequence shown here is derived from an EMBL/GenBank/DDBJ whole genome shotgun (WGS) entry which is preliminary data.</text>
</comment>
<protein>
    <submittedName>
        <fullName evidence="1">Fungal-specific transcription factor domain-containing protein</fullName>
    </submittedName>
</protein>
<proteinExistence type="predicted"/>